<proteinExistence type="predicted"/>
<name>A0ACB8VVZ9_9TELE</name>
<gene>
    <name evidence="1" type="ORF">L3Q82_002632</name>
</gene>
<evidence type="ECO:0000313" key="2">
    <source>
        <dbReference type="Proteomes" id="UP000831701"/>
    </source>
</evidence>
<dbReference type="EMBL" id="CM041547">
    <property type="protein sequence ID" value="KAI3359092.1"/>
    <property type="molecule type" value="Genomic_DNA"/>
</dbReference>
<dbReference type="Proteomes" id="UP000831701">
    <property type="component" value="Chromosome 17"/>
</dbReference>
<accession>A0ACB8VVZ9</accession>
<comment type="caution">
    <text evidence="1">The sequence shown here is derived from an EMBL/GenBank/DDBJ whole genome shotgun (WGS) entry which is preliminary data.</text>
</comment>
<keyword evidence="2" id="KW-1185">Reference proteome</keyword>
<sequence>MPQTPCKSALKTTLSCRLVMYLQTELYVVVMEDLKSPDKHHLYPLYKQTPPPVYFLVTVSYHVSMKADIPALLYSFQVRRNIEKRGKPASEARTQQDDSPACREIKAVEVEAEGQWALKTKKTLRFDMKGHEGLEQLGPLRLPHTLIPGAALRISSQAENAKRKRAGRIIDFWIEAEVSDTDTIMAYQWAEDDFDLPYGAVRLCQSEPVSGRTYIMYHGTTRHNAYTIQASGFRRSADGMLGPGVYLSRDLEKASRYPINHPEYDRVVIRVVVKVGKVIAIRYQCHPRQKTWHDSRYGEVYDTAWVPPNCGMVKSGLEENCVWDPNRIQIINIIKPCPVPRPAESSAGWGSWIVAALGTAAVLYLTLNKTYTRVPFH</sequence>
<protein>
    <submittedName>
        <fullName evidence="1">Uncharacterized protein</fullName>
    </submittedName>
</protein>
<organism evidence="1 2">
    <name type="scientific">Scortum barcoo</name>
    <name type="common">barcoo grunter</name>
    <dbReference type="NCBI Taxonomy" id="214431"/>
    <lineage>
        <taxon>Eukaryota</taxon>
        <taxon>Metazoa</taxon>
        <taxon>Chordata</taxon>
        <taxon>Craniata</taxon>
        <taxon>Vertebrata</taxon>
        <taxon>Euteleostomi</taxon>
        <taxon>Actinopterygii</taxon>
        <taxon>Neopterygii</taxon>
        <taxon>Teleostei</taxon>
        <taxon>Neoteleostei</taxon>
        <taxon>Acanthomorphata</taxon>
        <taxon>Eupercaria</taxon>
        <taxon>Centrarchiformes</taxon>
        <taxon>Terapontoidei</taxon>
        <taxon>Terapontidae</taxon>
        <taxon>Scortum</taxon>
    </lineage>
</organism>
<evidence type="ECO:0000313" key="1">
    <source>
        <dbReference type="EMBL" id="KAI3359092.1"/>
    </source>
</evidence>
<reference evidence="1" key="1">
    <citation type="submission" date="2022-04" db="EMBL/GenBank/DDBJ databases">
        <title>Jade perch genome.</title>
        <authorList>
            <person name="Chao B."/>
        </authorList>
    </citation>
    <scope>NUCLEOTIDE SEQUENCE</scope>
    <source>
        <strain evidence="1">CB-2022</strain>
    </source>
</reference>